<dbReference type="Gene3D" id="3.40.50.360">
    <property type="match status" value="1"/>
</dbReference>
<dbReference type="GO" id="GO:0010181">
    <property type="term" value="F:FMN binding"/>
    <property type="evidence" value="ECO:0007669"/>
    <property type="project" value="InterPro"/>
</dbReference>
<dbReference type="InterPro" id="IPR029039">
    <property type="entry name" value="Flavoprotein-like_sf"/>
</dbReference>
<dbReference type="PIRSF" id="PIRSF005243">
    <property type="entry name" value="ROO"/>
    <property type="match status" value="1"/>
</dbReference>
<dbReference type="Gene3D" id="3.60.15.10">
    <property type="entry name" value="Ribonuclease Z/Hydroxyacylglutathione hydrolase-like"/>
    <property type="match status" value="1"/>
</dbReference>
<evidence type="ECO:0000259" key="2">
    <source>
        <dbReference type="PROSITE" id="PS50902"/>
    </source>
</evidence>
<dbReference type="InterPro" id="IPR036866">
    <property type="entry name" value="RibonucZ/Hydroxyglut_hydro"/>
</dbReference>
<dbReference type="Proteomes" id="UP000886101">
    <property type="component" value="Unassembled WGS sequence"/>
</dbReference>
<dbReference type="GO" id="GO:0046872">
    <property type="term" value="F:metal ion binding"/>
    <property type="evidence" value="ECO:0007669"/>
    <property type="project" value="InterPro"/>
</dbReference>
<feature type="domain" description="Flavodoxin-like" evidence="2">
    <location>
        <begin position="253"/>
        <end position="391"/>
    </location>
</feature>
<evidence type="ECO:0000313" key="3">
    <source>
        <dbReference type="EMBL" id="HHI97294.1"/>
    </source>
</evidence>
<sequence>MAPVKIKDDIYWVGAVDWNIRDFHGYSTKRGSTYNAYLVLDEKITLFDTVKKPFASDLIHNLIKVLGDPAKISYLVVNHVEMDHSGALPEIIERVKPEKIFCSPMGYKGLKEHFHREDWPLVEVKTGDEISLGKRKVKFIETRMIHWPDSMISYLPEEKILISQDAFGQHYATSERFDDEVRYDELMQEAAKYYANIVLPFSPQVEKLLQTVEEMKLEIEMILPDHGVIWRSHIKDILEAYKRWCTYQCREYALVVYATMWHSTEKMALAIAEGIMAEGVSVKVMNASIDHRSDIMTQVLEAKAMVFGSSTLNNNMLPQMADVLTYIKGLRPRKKLGAAFGSFGWSGEAVKHINKYLEEMKAEIVHPGLRVKFVPTHAQLKECFEMGRSIAQAIKGKSGG</sequence>
<comment type="similarity">
    <text evidence="1">In the N-terminal section; belongs to the zinc metallo-hydrolase group 3 family.</text>
</comment>
<dbReference type="Pfam" id="PF19583">
    <property type="entry name" value="ODP"/>
    <property type="match status" value="1"/>
</dbReference>
<dbReference type="PROSITE" id="PS50902">
    <property type="entry name" value="FLAVODOXIN_LIKE"/>
    <property type="match status" value="1"/>
</dbReference>
<proteinExistence type="inferred from homology"/>
<protein>
    <submittedName>
        <fullName evidence="3">MBL fold metallo-hydrolase</fullName>
    </submittedName>
</protein>
<gene>
    <name evidence="3" type="ORF">ENJ96_05515</name>
</gene>
<dbReference type="GO" id="GO:0016491">
    <property type="term" value="F:oxidoreductase activity"/>
    <property type="evidence" value="ECO:0007669"/>
    <property type="project" value="InterPro"/>
</dbReference>
<dbReference type="EMBL" id="DROK01000157">
    <property type="protein sequence ID" value="HHI97294.1"/>
    <property type="molecule type" value="Genomic_DNA"/>
</dbReference>
<dbReference type="SUPFAM" id="SSF52218">
    <property type="entry name" value="Flavoproteins"/>
    <property type="match status" value="1"/>
</dbReference>
<accession>A0A7V5P0B7</accession>
<reference evidence="3" key="1">
    <citation type="journal article" date="2020" name="mSystems">
        <title>Genome- and Community-Level Interaction Insights into Carbon Utilization and Element Cycling Functions of Hydrothermarchaeota in Hydrothermal Sediment.</title>
        <authorList>
            <person name="Zhou Z."/>
            <person name="Liu Y."/>
            <person name="Xu W."/>
            <person name="Pan J."/>
            <person name="Luo Z.H."/>
            <person name="Li M."/>
        </authorList>
    </citation>
    <scope>NUCLEOTIDE SEQUENCE [LARGE SCALE GENOMIC DNA]</scope>
    <source>
        <strain evidence="3">HyVt-533</strain>
    </source>
</reference>
<name>A0A7V5P0B7_9BACT</name>
<dbReference type="CDD" id="cd07709">
    <property type="entry name" value="flavodiiron_proteins_MBL-fold"/>
    <property type="match status" value="1"/>
</dbReference>
<organism evidence="3">
    <name type="scientific">Thermodesulfatator atlanticus</name>
    <dbReference type="NCBI Taxonomy" id="501497"/>
    <lineage>
        <taxon>Bacteria</taxon>
        <taxon>Pseudomonadati</taxon>
        <taxon>Thermodesulfobacteriota</taxon>
        <taxon>Thermodesulfobacteria</taxon>
        <taxon>Thermodesulfobacteriales</taxon>
        <taxon>Thermodesulfatatoraceae</taxon>
        <taxon>Thermodesulfatator</taxon>
    </lineage>
</organism>
<dbReference type="InterPro" id="IPR008254">
    <property type="entry name" value="Flavodoxin/NO_synth"/>
</dbReference>
<dbReference type="SMART" id="SM00849">
    <property type="entry name" value="Lactamase_B"/>
    <property type="match status" value="1"/>
</dbReference>
<dbReference type="PANTHER" id="PTHR43717:SF1">
    <property type="entry name" value="ANAEROBIC NITRIC OXIDE REDUCTASE FLAVORUBREDOXIN"/>
    <property type="match status" value="1"/>
</dbReference>
<dbReference type="Pfam" id="PF00258">
    <property type="entry name" value="Flavodoxin_1"/>
    <property type="match status" value="1"/>
</dbReference>
<dbReference type="SUPFAM" id="SSF56281">
    <property type="entry name" value="Metallo-hydrolase/oxidoreductase"/>
    <property type="match status" value="1"/>
</dbReference>
<dbReference type="PANTHER" id="PTHR43717">
    <property type="entry name" value="ANAEROBIC NITRIC OXIDE REDUCTASE FLAVORUBREDOXIN"/>
    <property type="match status" value="1"/>
</dbReference>
<dbReference type="InterPro" id="IPR016440">
    <property type="entry name" value="Rubredoxin-O_OxRdtase"/>
</dbReference>
<evidence type="ECO:0000256" key="1">
    <source>
        <dbReference type="ARBA" id="ARBA00007121"/>
    </source>
</evidence>
<comment type="caution">
    <text evidence="3">The sequence shown here is derived from an EMBL/GenBank/DDBJ whole genome shotgun (WGS) entry which is preliminary data.</text>
</comment>
<dbReference type="InterPro" id="IPR001279">
    <property type="entry name" value="Metallo-B-lactamas"/>
</dbReference>
<dbReference type="InterPro" id="IPR045761">
    <property type="entry name" value="ODP_dom"/>
</dbReference>
<dbReference type="GO" id="GO:0009055">
    <property type="term" value="F:electron transfer activity"/>
    <property type="evidence" value="ECO:0007669"/>
    <property type="project" value="InterPro"/>
</dbReference>
<dbReference type="AlphaFoldDB" id="A0A7V5P0B7"/>